<gene>
    <name evidence="5" type="ORF">HQN59_13955</name>
</gene>
<comment type="caution">
    <text evidence="5">The sequence shown here is derived from an EMBL/GenBank/DDBJ whole genome shotgun (WGS) entry which is preliminary data.</text>
</comment>
<dbReference type="Gene3D" id="3.20.20.100">
    <property type="entry name" value="NADP-dependent oxidoreductase domain"/>
    <property type="match status" value="1"/>
</dbReference>
<name>A0A7Y6NPE6_9BURK</name>
<sequence length="284" mass="29996">MNLIALPDGTAVPALGLGTWRMGESRASRAAEIAAVRTAIELGYRLIDTAEMYGEGGAEEVVGRAIADAVRAGDVRRDELFVVSKVYPPHATATGTALACDRSRRRLGLDSIDLYLLHWRGSVPLAETVDAMNARVAAGAIGRWGVSNFDVDDMAELLGVDGGAACATDQVWHSAAERGAEFALLPWLRRRAMPLMAYSPIDQGSLAGDAVLAGIGERSGLSAAQVALAWVLAQPGVVAIPKAVRVEHLRANLAAAEVSLDASARRAIDARFAPPRRKMPLAIN</sequence>
<dbReference type="PANTHER" id="PTHR43638:SF3">
    <property type="entry name" value="ALDEHYDE REDUCTASE"/>
    <property type="match status" value="1"/>
</dbReference>
<dbReference type="PIRSF" id="PIRSF000097">
    <property type="entry name" value="AKR"/>
    <property type="match status" value="1"/>
</dbReference>
<dbReference type="InterPro" id="IPR020471">
    <property type="entry name" value="AKR"/>
</dbReference>
<evidence type="ECO:0000256" key="2">
    <source>
        <dbReference type="PIRSR" id="PIRSR000097-2"/>
    </source>
</evidence>
<dbReference type="PANTHER" id="PTHR43638">
    <property type="entry name" value="OXIDOREDUCTASE, ALDO/KETO REDUCTASE FAMILY PROTEIN"/>
    <property type="match status" value="1"/>
</dbReference>
<dbReference type="EMBL" id="JABWMJ010000006">
    <property type="protein sequence ID" value="NUZ06864.1"/>
    <property type="molecule type" value="Genomic_DNA"/>
</dbReference>
<keyword evidence="6" id="KW-1185">Reference proteome</keyword>
<dbReference type="PRINTS" id="PR00069">
    <property type="entry name" value="ALDKETRDTASE"/>
</dbReference>
<dbReference type="GO" id="GO:0016491">
    <property type="term" value="F:oxidoreductase activity"/>
    <property type="evidence" value="ECO:0007669"/>
    <property type="project" value="InterPro"/>
</dbReference>
<organism evidence="5 6">
    <name type="scientific">Piscinibacter koreensis</name>
    <dbReference type="NCBI Taxonomy" id="2742824"/>
    <lineage>
        <taxon>Bacteria</taxon>
        <taxon>Pseudomonadati</taxon>
        <taxon>Pseudomonadota</taxon>
        <taxon>Betaproteobacteria</taxon>
        <taxon>Burkholderiales</taxon>
        <taxon>Sphaerotilaceae</taxon>
        <taxon>Piscinibacter</taxon>
    </lineage>
</organism>
<proteinExistence type="predicted"/>
<evidence type="ECO:0000256" key="3">
    <source>
        <dbReference type="PIRSR" id="PIRSR000097-3"/>
    </source>
</evidence>
<protein>
    <submittedName>
        <fullName evidence="5">Aldo/keto reductase</fullName>
    </submittedName>
</protein>
<feature type="active site" description="Proton donor" evidence="1">
    <location>
        <position position="53"/>
    </location>
</feature>
<evidence type="ECO:0000313" key="6">
    <source>
        <dbReference type="Proteomes" id="UP000529637"/>
    </source>
</evidence>
<dbReference type="Pfam" id="PF00248">
    <property type="entry name" value="Aldo_ket_red"/>
    <property type="match status" value="1"/>
</dbReference>
<dbReference type="AlphaFoldDB" id="A0A7Y6NPE6"/>
<evidence type="ECO:0000256" key="1">
    <source>
        <dbReference type="PIRSR" id="PIRSR000097-1"/>
    </source>
</evidence>
<feature type="domain" description="NADP-dependent oxidoreductase" evidence="4">
    <location>
        <begin position="15"/>
        <end position="270"/>
    </location>
</feature>
<feature type="site" description="Lowers pKa of active site Tyr" evidence="3">
    <location>
        <position position="85"/>
    </location>
</feature>
<dbReference type="InterPro" id="IPR023210">
    <property type="entry name" value="NADP_OxRdtase_dom"/>
</dbReference>
<dbReference type="RefSeq" id="WP_176069716.1">
    <property type="nucleotide sequence ID" value="NZ_JABWMJ010000006.1"/>
</dbReference>
<accession>A0A7Y6NPE6</accession>
<dbReference type="Proteomes" id="UP000529637">
    <property type="component" value="Unassembled WGS sequence"/>
</dbReference>
<evidence type="ECO:0000259" key="4">
    <source>
        <dbReference type="Pfam" id="PF00248"/>
    </source>
</evidence>
<dbReference type="SUPFAM" id="SSF51430">
    <property type="entry name" value="NAD(P)-linked oxidoreductase"/>
    <property type="match status" value="1"/>
</dbReference>
<evidence type="ECO:0000313" key="5">
    <source>
        <dbReference type="EMBL" id="NUZ06864.1"/>
    </source>
</evidence>
<reference evidence="5 6" key="1">
    <citation type="submission" date="2020-06" db="EMBL/GenBank/DDBJ databases">
        <title>Schlegella sp. ID0723 isolated from air conditioner.</title>
        <authorList>
            <person name="Kim D.Y."/>
            <person name="Kim D.-U."/>
        </authorList>
    </citation>
    <scope>NUCLEOTIDE SEQUENCE [LARGE SCALE GENOMIC DNA]</scope>
    <source>
        <strain evidence="5 6">ID0723</strain>
    </source>
</reference>
<feature type="binding site" evidence="2">
    <location>
        <position position="118"/>
    </location>
    <ligand>
        <name>substrate</name>
    </ligand>
</feature>
<dbReference type="InterPro" id="IPR036812">
    <property type="entry name" value="NAD(P)_OxRdtase_dom_sf"/>
</dbReference>